<dbReference type="EMBL" id="LMVM01000001">
    <property type="protein sequence ID" value="PAV05955.1"/>
    <property type="molecule type" value="Genomic_DNA"/>
</dbReference>
<evidence type="ECO:0000313" key="6">
    <source>
        <dbReference type="Proteomes" id="UP000217784"/>
    </source>
</evidence>
<gene>
    <name evidence="5" type="ORF">ASJ80_13970</name>
</gene>
<evidence type="ECO:0000256" key="3">
    <source>
        <dbReference type="ARBA" id="ARBA00023163"/>
    </source>
</evidence>
<comment type="caution">
    <text evidence="5">The sequence shown here is derived from an EMBL/GenBank/DDBJ whole genome shotgun (WGS) entry which is preliminary data.</text>
</comment>
<dbReference type="GO" id="GO:0003677">
    <property type="term" value="F:DNA binding"/>
    <property type="evidence" value="ECO:0007669"/>
    <property type="project" value="UniProtKB-KW"/>
</dbReference>
<evidence type="ECO:0000256" key="2">
    <source>
        <dbReference type="ARBA" id="ARBA00023125"/>
    </source>
</evidence>
<dbReference type="NCBIfam" id="NF033788">
    <property type="entry name" value="HTH_metalloreg"/>
    <property type="match status" value="1"/>
</dbReference>
<keyword evidence="2" id="KW-0238">DNA-binding</keyword>
<accession>A0A2A2H9B6</accession>
<dbReference type="InterPro" id="IPR036390">
    <property type="entry name" value="WH_DNA-bd_sf"/>
</dbReference>
<dbReference type="Proteomes" id="UP000217784">
    <property type="component" value="Unassembled WGS sequence"/>
</dbReference>
<keyword evidence="6" id="KW-1185">Reference proteome</keyword>
<dbReference type="SMART" id="SM00418">
    <property type="entry name" value="HTH_ARSR"/>
    <property type="match status" value="1"/>
</dbReference>
<dbReference type="InterPro" id="IPR051011">
    <property type="entry name" value="Metal_resp_trans_reg"/>
</dbReference>
<evidence type="ECO:0000256" key="1">
    <source>
        <dbReference type="ARBA" id="ARBA00023015"/>
    </source>
</evidence>
<name>A0A2A2H9B6_METBR</name>
<dbReference type="GO" id="GO:0003700">
    <property type="term" value="F:DNA-binding transcription factor activity"/>
    <property type="evidence" value="ECO:0007669"/>
    <property type="project" value="InterPro"/>
</dbReference>
<protein>
    <submittedName>
        <fullName evidence="5">ArsR family transcriptional regulator</fullName>
    </submittedName>
</protein>
<dbReference type="PANTHER" id="PTHR43132:SF6">
    <property type="entry name" value="HTH-TYPE TRANSCRIPTIONAL REPRESSOR CZRA"/>
    <property type="match status" value="1"/>
</dbReference>
<dbReference type="InterPro" id="IPR001845">
    <property type="entry name" value="HTH_ArsR_DNA-bd_dom"/>
</dbReference>
<sequence length="119" mass="13686">MEEKDTCEVVCVHEDNVKEIKSKMLEDELLFEVSDNFKIFGDSTRLKILYALSKKDLCVCDLAAVLGMSQSAISHQLRVLRSKNLVKFRREGKMAYYFLADDHVVSMIELGVEHTQEKL</sequence>
<dbReference type="CDD" id="cd00090">
    <property type="entry name" value="HTH_ARSR"/>
    <property type="match status" value="1"/>
</dbReference>
<dbReference type="AlphaFoldDB" id="A0A2A2H9B6"/>
<proteinExistence type="predicted"/>
<dbReference type="Pfam" id="PF01022">
    <property type="entry name" value="HTH_5"/>
    <property type="match status" value="1"/>
</dbReference>
<dbReference type="OrthoDB" id="46231at2157"/>
<organism evidence="5 6">
    <name type="scientific">Methanobacterium bryantii</name>
    <dbReference type="NCBI Taxonomy" id="2161"/>
    <lineage>
        <taxon>Archaea</taxon>
        <taxon>Methanobacteriati</taxon>
        <taxon>Methanobacteriota</taxon>
        <taxon>Methanomada group</taxon>
        <taxon>Methanobacteria</taxon>
        <taxon>Methanobacteriales</taxon>
        <taxon>Methanobacteriaceae</taxon>
        <taxon>Methanobacterium</taxon>
    </lineage>
</organism>
<dbReference type="InterPro" id="IPR011991">
    <property type="entry name" value="ArsR-like_HTH"/>
</dbReference>
<feature type="domain" description="HTH arsR-type" evidence="4">
    <location>
        <begin position="25"/>
        <end position="119"/>
    </location>
</feature>
<dbReference type="PANTHER" id="PTHR43132">
    <property type="entry name" value="ARSENICAL RESISTANCE OPERON REPRESSOR ARSR-RELATED"/>
    <property type="match status" value="1"/>
</dbReference>
<dbReference type="PROSITE" id="PS50987">
    <property type="entry name" value="HTH_ARSR_2"/>
    <property type="match status" value="1"/>
</dbReference>
<dbReference type="PRINTS" id="PR00778">
    <property type="entry name" value="HTHARSR"/>
</dbReference>
<keyword evidence="1" id="KW-0805">Transcription regulation</keyword>
<dbReference type="InterPro" id="IPR018334">
    <property type="entry name" value="ArsR_HTH"/>
</dbReference>
<keyword evidence="3" id="KW-0804">Transcription</keyword>
<evidence type="ECO:0000313" key="5">
    <source>
        <dbReference type="EMBL" id="PAV05955.1"/>
    </source>
</evidence>
<evidence type="ECO:0000259" key="4">
    <source>
        <dbReference type="PROSITE" id="PS50987"/>
    </source>
</evidence>
<reference evidence="5 6" key="1">
    <citation type="journal article" date="2017" name="BMC Genomics">
        <title>Genomic analysis of methanogenic archaea reveals a shift towards energy conservation.</title>
        <authorList>
            <person name="Gilmore S.P."/>
            <person name="Henske J.K."/>
            <person name="Sexton J.A."/>
            <person name="Solomon K.V."/>
            <person name="Seppala S."/>
            <person name="Yoo J.I."/>
            <person name="Huyett L.M."/>
            <person name="Pressman A."/>
            <person name="Cogan J.Z."/>
            <person name="Kivenson V."/>
            <person name="Peng X."/>
            <person name="Tan Y."/>
            <person name="Valentine D.L."/>
            <person name="O'Malley M.A."/>
        </authorList>
    </citation>
    <scope>NUCLEOTIDE SEQUENCE [LARGE SCALE GENOMIC DNA]</scope>
    <source>
        <strain evidence="5 6">M.o.H.</strain>
    </source>
</reference>
<dbReference type="Gene3D" id="1.10.10.10">
    <property type="entry name" value="Winged helix-like DNA-binding domain superfamily/Winged helix DNA-binding domain"/>
    <property type="match status" value="1"/>
</dbReference>
<dbReference type="RefSeq" id="WP_069583408.1">
    <property type="nucleotide sequence ID" value="NZ_LMVM01000001.1"/>
</dbReference>
<dbReference type="PROSITE" id="PS00846">
    <property type="entry name" value="HTH_ARSR_1"/>
    <property type="match status" value="1"/>
</dbReference>
<dbReference type="SUPFAM" id="SSF46785">
    <property type="entry name" value="Winged helix' DNA-binding domain"/>
    <property type="match status" value="1"/>
</dbReference>
<dbReference type="InterPro" id="IPR036388">
    <property type="entry name" value="WH-like_DNA-bd_sf"/>
</dbReference>